<organism evidence="2 3">
    <name type="scientific">Leucocoprinus birnbaumii</name>
    <dbReference type="NCBI Taxonomy" id="56174"/>
    <lineage>
        <taxon>Eukaryota</taxon>
        <taxon>Fungi</taxon>
        <taxon>Dikarya</taxon>
        <taxon>Basidiomycota</taxon>
        <taxon>Agaricomycotina</taxon>
        <taxon>Agaricomycetes</taxon>
        <taxon>Agaricomycetidae</taxon>
        <taxon>Agaricales</taxon>
        <taxon>Agaricineae</taxon>
        <taxon>Agaricaceae</taxon>
        <taxon>Leucocoprinus</taxon>
    </lineage>
</organism>
<reference evidence="2" key="1">
    <citation type="submission" date="2022-07" db="EMBL/GenBank/DDBJ databases">
        <title>Genome Sequence of Leucocoprinus birnbaumii.</title>
        <authorList>
            <person name="Buettner E."/>
        </authorList>
    </citation>
    <scope>NUCLEOTIDE SEQUENCE</scope>
    <source>
        <strain evidence="2">VT141</strain>
    </source>
</reference>
<evidence type="ECO:0000313" key="2">
    <source>
        <dbReference type="EMBL" id="KAJ3573372.1"/>
    </source>
</evidence>
<feature type="region of interest" description="Disordered" evidence="1">
    <location>
        <begin position="1"/>
        <end position="22"/>
    </location>
</feature>
<keyword evidence="3" id="KW-1185">Reference proteome</keyword>
<proteinExistence type="predicted"/>
<comment type="caution">
    <text evidence="2">The sequence shown here is derived from an EMBL/GenBank/DDBJ whole genome shotgun (WGS) entry which is preliminary data.</text>
</comment>
<protein>
    <submittedName>
        <fullName evidence="2">Uncharacterized protein</fullName>
    </submittedName>
</protein>
<evidence type="ECO:0000256" key="1">
    <source>
        <dbReference type="SAM" id="MobiDB-lite"/>
    </source>
</evidence>
<accession>A0AAD5W095</accession>
<dbReference type="EMBL" id="JANIEX010000105">
    <property type="protein sequence ID" value="KAJ3573372.1"/>
    <property type="molecule type" value="Genomic_DNA"/>
</dbReference>
<dbReference type="Proteomes" id="UP001213000">
    <property type="component" value="Unassembled WGS sequence"/>
</dbReference>
<sequence>MARTSNTPQIPPMPATRQKDDSSMERLEYILANRDTITDSSLHSFKIDILQHFCISQNLTVHPTGKKINASVVKRDYVRAIQQYRRTMRQKALRRRQASTSNLGSSIHSLPNDYYARVDTEISMDMEEGLVTPDN</sequence>
<name>A0AAD5W095_9AGAR</name>
<gene>
    <name evidence="2" type="ORF">NP233_g2480</name>
</gene>
<dbReference type="AlphaFoldDB" id="A0AAD5W095"/>
<evidence type="ECO:0000313" key="3">
    <source>
        <dbReference type="Proteomes" id="UP001213000"/>
    </source>
</evidence>